<evidence type="ECO:0000259" key="1">
    <source>
        <dbReference type="Pfam" id="PF14088"/>
    </source>
</evidence>
<dbReference type="InterPro" id="IPR025364">
    <property type="entry name" value="DUF4268"/>
</dbReference>
<dbReference type="AlphaFoldDB" id="A0AB39XDU9"/>
<protein>
    <submittedName>
        <fullName evidence="2">DUF4268 domain-containing protein</fullName>
    </submittedName>
</protein>
<evidence type="ECO:0000313" key="2">
    <source>
        <dbReference type="EMBL" id="XDV55301.1"/>
    </source>
</evidence>
<dbReference type="Pfam" id="PF14088">
    <property type="entry name" value="DUF4268"/>
    <property type="match status" value="1"/>
</dbReference>
<name>A0AB39XDU9_9BRAD</name>
<dbReference type="InterPro" id="IPR011856">
    <property type="entry name" value="tRNA_endonuc-like_dom_sf"/>
</dbReference>
<sequence>MADQPLGRLERVELRDIWTSEASSFTPWLARPENLAILGETLKIELELEAQERAVGPFRADLLCKDIDNDRWVLIENQLERTDHIHLGQLLTYASGLDAVTIVWIAARFTEEHRSTLDWLNKITNESFRFFGLEVELWRIGASPAAPKFNIVSKPNIWSTSVAKAAGAIDAGEQSETEAMRERYWAALNSKLEEIGGAVSGKRKPQPQSWMHYKIGRSQRIGAAMNIQKNQIRAEIYLRGPAAKTFFKALKEHEAKIESELGYRLDWQQLPEGQDSRIAVYTDADPTDEADWPRQHEWLAKRINEMYPVFAPRVGAALTVASSAQSSELDSPLSGRPTD</sequence>
<dbReference type="GO" id="GO:0003676">
    <property type="term" value="F:nucleic acid binding"/>
    <property type="evidence" value="ECO:0007669"/>
    <property type="project" value="InterPro"/>
</dbReference>
<reference evidence="2" key="1">
    <citation type="submission" date="2024-08" db="EMBL/GenBank/DDBJ databases">
        <authorList>
            <person name="Chaddad Z."/>
            <person name="Lamrabet M."/>
            <person name="Bouhnik O."/>
            <person name="Alami S."/>
            <person name="Wipf D."/>
            <person name="Courty P.E."/>
            <person name="Missbah El Idrissi M."/>
        </authorList>
    </citation>
    <scope>NUCLEOTIDE SEQUENCE</scope>
    <source>
        <strain evidence="2">LLZ17</strain>
    </source>
</reference>
<dbReference type="EMBL" id="CP165734">
    <property type="protein sequence ID" value="XDV55301.1"/>
    <property type="molecule type" value="Genomic_DNA"/>
</dbReference>
<gene>
    <name evidence="2" type="ORF">AB8Z38_21080</name>
</gene>
<accession>A0AB39XDU9</accession>
<dbReference type="Gene3D" id="3.40.1350.10">
    <property type="match status" value="1"/>
</dbReference>
<proteinExistence type="predicted"/>
<feature type="domain" description="DUF4268" evidence="1">
    <location>
        <begin position="180"/>
        <end position="313"/>
    </location>
</feature>
<organism evidence="2">
    <name type="scientific">Bradyrhizobium sp. LLZ17</name>
    <dbReference type="NCBI Taxonomy" id="3239388"/>
    <lineage>
        <taxon>Bacteria</taxon>
        <taxon>Pseudomonadati</taxon>
        <taxon>Pseudomonadota</taxon>
        <taxon>Alphaproteobacteria</taxon>
        <taxon>Hyphomicrobiales</taxon>
        <taxon>Nitrobacteraceae</taxon>
        <taxon>Bradyrhizobium</taxon>
    </lineage>
</organism>
<dbReference type="RefSeq" id="WP_369719753.1">
    <property type="nucleotide sequence ID" value="NZ_CP165734.1"/>
</dbReference>